<keyword evidence="3" id="KW-1185">Reference proteome</keyword>
<dbReference type="RefSeq" id="WP_012199560.1">
    <property type="nucleotide sequence ID" value="NC_010001.1"/>
</dbReference>
<name>A9KQJ3_LACP7</name>
<protein>
    <recommendedName>
        <fullName evidence="1">YdhG-like domain-containing protein</fullName>
    </recommendedName>
</protein>
<dbReference type="InterPro" id="IPR014922">
    <property type="entry name" value="YdhG-like"/>
</dbReference>
<dbReference type="OrthoDB" id="115213at2"/>
<dbReference type="SUPFAM" id="SSF159888">
    <property type="entry name" value="YdhG-like"/>
    <property type="match status" value="1"/>
</dbReference>
<evidence type="ECO:0000313" key="2">
    <source>
        <dbReference type="EMBL" id="ABX41906.1"/>
    </source>
</evidence>
<accession>A9KQJ3</accession>
<dbReference type="Gene3D" id="3.90.1150.200">
    <property type="match status" value="1"/>
</dbReference>
<dbReference type="eggNOG" id="COG5646">
    <property type="taxonomic scope" value="Bacteria"/>
</dbReference>
<dbReference type="STRING" id="357809.Cphy_1532"/>
<evidence type="ECO:0000313" key="3">
    <source>
        <dbReference type="Proteomes" id="UP000000370"/>
    </source>
</evidence>
<proteinExistence type="predicted"/>
<dbReference type="KEGG" id="cpy:Cphy_1532"/>
<sequence>MNEIDQYILQYPLELQHKLQEIRNIIKEAAPEATEKISWRMPTFYLNGNLVHFALHKAHIGFYPGAEGVEQFKHKLGDYKYSKGAIQFPLSKPLPKELITEIVKFRVVENNNK</sequence>
<dbReference type="AlphaFoldDB" id="A9KQJ3"/>
<dbReference type="EMBL" id="CP000885">
    <property type="protein sequence ID" value="ABX41906.1"/>
    <property type="molecule type" value="Genomic_DNA"/>
</dbReference>
<gene>
    <name evidence="2" type="ordered locus">Cphy_1532</name>
</gene>
<dbReference type="HOGENOM" id="CLU_128703_1_0_9"/>
<feature type="domain" description="YdhG-like" evidence="1">
    <location>
        <begin position="16"/>
        <end position="107"/>
    </location>
</feature>
<reference evidence="3" key="1">
    <citation type="submission" date="2007-11" db="EMBL/GenBank/DDBJ databases">
        <title>Complete genome sequence of Clostridium phytofermentans ISDg.</title>
        <authorList>
            <person name="Leschine S.B."/>
            <person name="Warnick T.A."/>
            <person name="Blanchard J.L."/>
            <person name="Schnell D.J."/>
            <person name="Petit E.L."/>
            <person name="LaTouf W.G."/>
            <person name="Copeland A."/>
            <person name="Lucas S."/>
            <person name="Lapidus A."/>
            <person name="Barry K."/>
            <person name="Glavina del Rio T."/>
            <person name="Dalin E."/>
            <person name="Tice H."/>
            <person name="Pitluck S."/>
            <person name="Kiss H."/>
            <person name="Brettin T."/>
            <person name="Bruce D."/>
            <person name="Detter J.C."/>
            <person name="Han C."/>
            <person name="Kuske C."/>
            <person name="Schmutz J."/>
            <person name="Larimer F."/>
            <person name="Land M."/>
            <person name="Hauser L."/>
            <person name="Kyrpides N."/>
            <person name="Kim E.A."/>
            <person name="Richardson P."/>
        </authorList>
    </citation>
    <scope>NUCLEOTIDE SEQUENCE [LARGE SCALE GENOMIC DNA]</scope>
    <source>
        <strain evidence="3">ATCC 700394 / DSM 18823 / ISDg</strain>
    </source>
</reference>
<evidence type="ECO:0000259" key="1">
    <source>
        <dbReference type="Pfam" id="PF08818"/>
    </source>
</evidence>
<organism evidence="2 3">
    <name type="scientific">Lachnoclostridium phytofermentans (strain ATCC 700394 / DSM 18823 / ISDg)</name>
    <name type="common">Clostridium phytofermentans</name>
    <dbReference type="NCBI Taxonomy" id="357809"/>
    <lineage>
        <taxon>Bacteria</taxon>
        <taxon>Bacillati</taxon>
        <taxon>Bacillota</taxon>
        <taxon>Clostridia</taxon>
        <taxon>Lachnospirales</taxon>
        <taxon>Lachnospiraceae</taxon>
    </lineage>
</organism>
<dbReference type="Proteomes" id="UP000000370">
    <property type="component" value="Chromosome"/>
</dbReference>
<dbReference type="Pfam" id="PF08818">
    <property type="entry name" value="DUF1801"/>
    <property type="match status" value="1"/>
</dbReference>